<keyword evidence="1" id="KW-1133">Transmembrane helix</keyword>
<dbReference type="EMBL" id="MGJP01000018">
    <property type="protein sequence ID" value="OGN10039.1"/>
    <property type="molecule type" value="Genomic_DNA"/>
</dbReference>
<keyword evidence="1" id="KW-0472">Membrane</keyword>
<feature type="transmembrane region" description="Helical" evidence="1">
    <location>
        <begin position="17"/>
        <end position="35"/>
    </location>
</feature>
<organism evidence="2 3">
    <name type="scientific">Candidatus Yanofskybacteria bacterium RIFCSPHIGHO2_02_FULL_41_11</name>
    <dbReference type="NCBI Taxonomy" id="1802675"/>
    <lineage>
        <taxon>Bacteria</taxon>
        <taxon>Candidatus Yanofskyibacteriota</taxon>
    </lineage>
</organism>
<proteinExistence type="predicted"/>
<protein>
    <submittedName>
        <fullName evidence="2">Uncharacterized protein</fullName>
    </submittedName>
</protein>
<comment type="caution">
    <text evidence="2">The sequence shown here is derived from an EMBL/GenBank/DDBJ whole genome shotgun (WGS) entry which is preliminary data.</text>
</comment>
<gene>
    <name evidence="2" type="ORF">A3J46_04230</name>
</gene>
<keyword evidence="1" id="KW-0812">Transmembrane</keyword>
<dbReference type="AlphaFoldDB" id="A0A1F8FCQ8"/>
<evidence type="ECO:0000313" key="2">
    <source>
        <dbReference type="EMBL" id="OGN10039.1"/>
    </source>
</evidence>
<dbReference type="Proteomes" id="UP000177167">
    <property type="component" value="Unassembled WGS sequence"/>
</dbReference>
<evidence type="ECO:0000313" key="3">
    <source>
        <dbReference type="Proteomes" id="UP000177167"/>
    </source>
</evidence>
<reference evidence="2 3" key="1">
    <citation type="journal article" date="2016" name="Nat. Commun.">
        <title>Thousands of microbial genomes shed light on interconnected biogeochemical processes in an aquifer system.</title>
        <authorList>
            <person name="Anantharaman K."/>
            <person name="Brown C.T."/>
            <person name="Hug L.A."/>
            <person name="Sharon I."/>
            <person name="Castelle C.J."/>
            <person name="Probst A.J."/>
            <person name="Thomas B.C."/>
            <person name="Singh A."/>
            <person name="Wilkins M.J."/>
            <person name="Karaoz U."/>
            <person name="Brodie E.L."/>
            <person name="Williams K.H."/>
            <person name="Hubbard S.S."/>
            <person name="Banfield J.F."/>
        </authorList>
    </citation>
    <scope>NUCLEOTIDE SEQUENCE [LARGE SCALE GENOMIC DNA]</scope>
</reference>
<name>A0A1F8FCQ8_9BACT</name>
<evidence type="ECO:0000256" key="1">
    <source>
        <dbReference type="SAM" id="Phobius"/>
    </source>
</evidence>
<accession>A0A1F8FCQ8</accession>
<sequence>MPLLEDIRNQPRHIREIMFGFCVVITVSLVGLIWFRSFEEDLFVLLNTDPKKQEQFFAERSKNTPTLVASMRTSYDGLRAAISTLLLFEGGEEIENKKSGSTDKPYLLPLPGKK</sequence>